<sequence length="239" mass="28280">MWLDSMEDIEISEWWWEKSQETAKEAQEKKEKASKAMAWIKATRRDEKKATKDNDFLYQIIVDVIRNKEYDILLPFISDLLKQWISSNFILWGLSLVYDEAVYIIRTNYLPGNTKLVYDADSAKDYKSWLAYLKTDEIIEFNDKNINSAIKWRINEWIEDIISIISFDPSSIITKKFLSLLQNSENKDLLVNYIASILTFFLFRLNIMISKEKAFLYSEFILGEAVKKLRSLHLEEIEA</sequence>
<evidence type="ECO:0000313" key="1">
    <source>
        <dbReference type="EMBL" id="EKE29123.1"/>
    </source>
</evidence>
<name>K2G1R0_9BACT</name>
<comment type="caution">
    <text evidence="1">The sequence shown here is derived from an EMBL/GenBank/DDBJ whole genome shotgun (WGS) entry which is preliminary data.</text>
</comment>
<proteinExistence type="predicted"/>
<organism evidence="1">
    <name type="scientific">uncultured bacterium</name>
    <name type="common">gcode 4</name>
    <dbReference type="NCBI Taxonomy" id="1234023"/>
    <lineage>
        <taxon>Bacteria</taxon>
        <taxon>environmental samples</taxon>
    </lineage>
</organism>
<reference evidence="1" key="1">
    <citation type="journal article" date="2012" name="Science">
        <title>Fermentation, hydrogen, and sulfur metabolism in multiple uncultivated bacterial phyla.</title>
        <authorList>
            <person name="Wrighton K.C."/>
            <person name="Thomas B.C."/>
            <person name="Sharon I."/>
            <person name="Miller C.S."/>
            <person name="Castelle C.J."/>
            <person name="VerBerkmoes N.C."/>
            <person name="Wilkins M.J."/>
            <person name="Hettich R.L."/>
            <person name="Lipton M.S."/>
            <person name="Williams K.H."/>
            <person name="Long P.E."/>
            <person name="Banfield J.F."/>
        </authorList>
    </citation>
    <scope>NUCLEOTIDE SEQUENCE [LARGE SCALE GENOMIC DNA]</scope>
</reference>
<gene>
    <name evidence="1" type="ORF">ACD_2C00221G0005</name>
</gene>
<dbReference type="AlphaFoldDB" id="K2G1R0"/>
<dbReference type="EMBL" id="AMFJ01000221">
    <property type="protein sequence ID" value="EKE29123.1"/>
    <property type="molecule type" value="Genomic_DNA"/>
</dbReference>
<accession>K2G1R0</accession>
<protein>
    <submittedName>
        <fullName evidence="1">Uncharacterized protein</fullName>
    </submittedName>
</protein>